<accession>A0A8S5RYH9</accession>
<sequence length="81" mass="9395">MSEQMKNNTVAFIFEGKLDDLLTDNGNIKSSRLIKFGNETEYGNEQNWDIQLTSYNNIEPKHEKFDSLLGKKVRIIVETIE</sequence>
<protein>
    <submittedName>
        <fullName evidence="1">Uncharacterized protein</fullName>
    </submittedName>
</protein>
<name>A0A8S5RYH9_9CAUD</name>
<organism evidence="1">
    <name type="scientific">Myoviridae sp. ctNQV2</name>
    <dbReference type="NCBI Taxonomy" id="2827683"/>
    <lineage>
        <taxon>Viruses</taxon>
        <taxon>Duplodnaviria</taxon>
        <taxon>Heunggongvirae</taxon>
        <taxon>Uroviricota</taxon>
        <taxon>Caudoviricetes</taxon>
    </lineage>
</organism>
<dbReference type="EMBL" id="BK032510">
    <property type="protein sequence ID" value="DAF43838.1"/>
    <property type="molecule type" value="Genomic_DNA"/>
</dbReference>
<reference evidence="1" key="1">
    <citation type="journal article" date="2021" name="Proc. Natl. Acad. Sci. U.S.A.">
        <title>A Catalog of Tens of Thousands of Viruses from Human Metagenomes Reveals Hidden Associations with Chronic Diseases.</title>
        <authorList>
            <person name="Tisza M.J."/>
            <person name="Buck C.B."/>
        </authorList>
    </citation>
    <scope>NUCLEOTIDE SEQUENCE</scope>
    <source>
        <strain evidence="1">CtNQV2</strain>
    </source>
</reference>
<proteinExistence type="predicted"/>
<evidence type="ECO:0000313" key="1">
    <source>
        <dbReference type="EMBL" id="DAF43838.1"/>
    </source>
</evidence>